<sequence length="505" mass="56077">MALRRNGRTAQYLISLAVSLAAITAGVSVYWSTPMIPKFHSHEAAIEITQEEASWVASLSSPGYVVGSLASSFVVDRFGRRAAIIGSAVPMAVGTIILQIATKAWMLYMTRLIWGFSTGIFMTVSFIYFVEIADKEIRGKLSVAIRFMFNFGSFLVVSVGSFVSYTTLNRMLIVLPIGHFVACWFIPETPHFYIKEGKVEAAEKSLQLLHGCKDQNELQSRLESLRSDVKKQTRRPGTFKELFTGEQYRRAIVIVIGIKTTQIMSGSLPIQQYAGLIIQESHADIPLSAALISFGAVRFVAGIISSYLVDKVGRRPLLIVTYICTGVTLIIVGIYFYFQEVVGIDIEASSPLRYIPFVGVFLSISLSTIGYDSLVYIIPAEIFPINVKSLAITYLNIYGGLMNFLAVKGFQNMRDWTGLYGVFWYFAAFALLGGTFSFFMAPETKGKSLREILIELQGDLYEEPEERKLNGTKGDVQNRGVKESCELTELACKNEENNRNSTGDS</sequence>
<feature type="transmembrane region" description="Helical" evidence="8">
    <location>
        <begin position="143"/>
        <end position="165"/>
    </location>
</feature>
<dbReference type="KEGG" id="bman:114253276"/>
<reference evidence="11" key="1">
    <citation type="submission" date="2025-08" db="UniProtKB">
        <authorList>
            <consortium name="RefSeq"/>
        </authorList>
    </citation>
    <scope>IDENTIFICATION</scope>
    <source>
        <tissue evidence="11">Silk gland</tissue>
    </source>
</reference>
<dbReference type="GO" id="GO:0005886">
    <property type="term" value="C:plasma membrane"/>
    <property type="evidence" value="ECO:0007669"/>
    <property type="project" value="UniProtKB-SubCell"/>
</dbReference>
<dbReference type="FunFam" id="1.20.1250.20:FF:000218">
    <property type="entry name" value="facilitated trehalose transporter Tret1"/>
    <property type="match status" value="1"/>
</dbReference>
<feature type="transmembrane region" description="Helical" evidence="8">
    <location>
        <begin position="316"/>
        <end position="338"/>
    </location>
</feature>
<dbReference type="OrthoDB" id="4142200at2759"/>
<dbReference type="PROSITE" id="PS50850">
    <property type="entry name" value="MFS"/>
    <property type="match status" value="1"/>
</dbReference>
<evidence type="ECO:0000256" key="3">
    <source>
        <dbReference type="ARBA" id="ARBA00022475"/>
    </source>
</evidence>
<evidence type="ECO:0000256" key="2">
    <source>
        <dbReference type="ARBA" id="ARBA00022448"/>
    </source>
</evidence>
<organism evidence="10 11">
    <name type="scientific">Bombyx mandarina</name>
    <name type="common">Wild silk moth</name>
    <name type="synonym">Wild silkworm</name>
    <dbReference type="NCBI Taxonomy" id="7092"/>
    <lineage>
        <taxon>Eukaryota</taxon>
        <taxon>Metazoa</taxon>
        <taxon>Ecdysozoa</taxon>
        <taxon>Arthropoda</taxon>
        <taxon>Hexapoda</taxon>
        <taxon>Insecta</taxon>
        <taxon>Pterygota</taxon>
        <taxon>Neoptera</taxon>
        <taxon>Endopterygota</taxon>
        <taxon>Lepidoptera</taxon>
        <taxon>Glossata</taxon>
        <taxon>Ditrysia</taxon>
        <taxon>Bombycoidea</taxon>
        <taxon>Bombycidae</taxon>
        <taxon>Bombycinae</taxon>
        <taxon>Bombyx</taxon>
    </lineage>
</organism>
<evidence type="ECO:0000256" key="1">
    <source>
        <dbReference type="ARBA" id="ARBA00004651"/>
    </source>
</evidence>
<feature type="transmembrane region" description="Helical" evidence="8">
    <location>
        <begin position="113"/>
        <end position="131"/>
    </location>
</feature>
<evidence type="ECO:0000256" key="6">
    <source>
        <dbReference type="ARBA" id="ARBA00022989"/>
    </source>
</evidence>
<keyword evidence="3" id="KW-1003">Cell membrane</keyword>
<feature type="transmembrane region" description="Helical" evidence="8">
    <location>
        <begin position="290"/>
        <end position="309"/>
    </location>
</feature>
<feature type="transmembrane region" description="Helical" evidence="8">
    <location>
        <begin position="390"/>
        <end position="410"/>
    </location>
</feature>
<dbReference type="GO" id="GO:0022857">
    <property type="term" value="F:transmembrane transporter activity"/>
    <property type="evidence" value="ECO:0007669"/>
    <property type="project" value="InterPro"/>
</dbReference>
<evidence type="ECO:0000313" key="10">
    <source>
        <dbReference type="Proteomes" id="UP000504629"/>
    </source>
</evidence>
<keyword evidence="7 8" id="KW-0472">Membrane</keyword>
<keyword evidence="5 8" id="KW-0812">Transmembrane</keyword>
<feature type="domain" description="Major facilitator superfamily (MFS) profile" evidence="9">
    <location>
        <begin position="14"/>
        <end position="445"/>
    </location>
</feature>
<protein>
    <submittedName>
        <fullName evidence="11">Facilitated trehalose transporter Tret1-like isoform X1</fullName>
    </submittedName>
</protein>
<dbReference type="InterPro" id="IPR005829">
    <property type="entry name" value="Sugar_transporter_CS"/>
</dbReference>
<dbReference type="GeneID" id="114253276"/>
<keyword evidence="6 8" id="KW-1133">Transmembrane helix</keyword>
<keyword evidence="10" id="KW-1185">Reference proteome</keyword>
<comment type="subcellular location">
    <subcellularLocation>
        <location evidence="1">Cell membrane</location>
        <topology evidence="1">Multi-pass membrane protein</topology>
    </subcellularLocation>
</comment>
<feature type="transmembrane region" description="Helical" evidence="8">
    <location>
        <begin position="82"/>
        <end position="101"/>
    </location>
</feature>
<proteinExistence type="predicted"/>
<accession>A0A6J2KUL4</accession>
<dbReference type="PROSITE" id="PS00217">
    <property type="entry name" value="SUGAR_TRANSPORT_2"/>
    <property type="match status" value="1"/>
</dbReference>
<evidence type="ECO:0000259" key="9">
    <source>
        <dbReference type="PROSITE" id="PS50850"/>
    </source>
</evidence>
<gene>
    <name evidence="11" type="primary">LOC114253276</name>
</gene>
<keyword evidence="2" id="KW-0813">Transport</keyword>
<evidence type="ECO:0000256" key="5">
    <source>
        <dbReference type="ARBA" id="ARBA00022692"/>
    </source>
</evidence>
<evidence type="ECO:0000256" key="4">
    <source>
        <dbReference type="ARBA" id="ARBA00022597"/>
    </source>
</evidence>
<dbReference type="InterPro" id="IPR005828">
    <property type="entry name" value="MFS_sugar_transport-like"/>
</dbReference>
<dbReference type="SUPFAM" id="SSF103473">
    <property type="entry name" value="MFS general substrate transporter"/>
    <property type="match status" value="1"/>
</dbReference>
<feature type="transmembrane region" description="Helical" evidence="8">
    <location>
        <begin position="422"/>
        <end position="441"/>
    </location>
</feature>
<feature type="transmembrane region" description="Helical" evidence="8">
    <location>
        <begin position="53"/>
        <end position="75"/>
    </location>
</feature>
<dbReference type="AlphaFoldDB" id="A0A6J2KUL4"/>
<keyword evidence="4" id="KW-0762">Sugar transport</keyword>
<name>A0A6J2KUL4_BOMMA</name>
<feature type="transmembrane region" description="Helical" evidence="8">
    <location>
        <begin position="358"/>
        <end position="378"/>
    </location>
</feature>
<evidence type="ECO:0000256" key="8">
    <source>
        <dbReference type="SAM" id="Phobius"/>
    </source>
</evidence>
<dbReference type="PANTHER" id="PTHR48021:SF1">
    <property type="entry name" value="GH07001P-RELATED"/>
    <property type="match status" value="1"/>
</dbReference>
<dbReference type="PANTHER" id="PTHR48021">
    <property type="match status" value="1"/>
</dbReference>
<dbReference type="RefSeq" id="XP_028043884.1">
    <property type="nucleotide sequence ID" value="XM_028188083.1"/>
</dbReference>
<evidence type="ECO:0000313" key="11">
    <source>
        <dbReference type="RefSeq" id="XP_028043884.1"/>
    </source>
</evidence>
<dbReference type="Gene3D" id="1.20.1250.20">
    <property type="entry name" value="MFS general substrate transporter like domains"/>
    <property type="match status" value="1"/>
</dbReference>
<dbReference type="Pfam" id="PF00083">
    <property type="entry name" value="Sugar_tr"/>
    <property type="match status" value="1"/>
</dbReference>
<dbReference type="InterPro" id="IPR036259">
    <property type="entry name" value="MFS_trans_sf"/>
</dbReference>
<dbReference type="InterPro" id="IPR050549">
    <property type="entry name" value="MFS_Trehalose_Transporter"/>
</dbReference>
<evidence type="ECO:0000256" key="7">
    <source>
        <dbReference type="ARBA" id="ARBA00023136"/>
    </source>
</evidence>
<dbReference type="InterPro" id="IPR020846">
    <property type="entry name" value="MFS_dom"/>
</dbReference>
<dbReference type="Proteomes" id="UP000504629">
    <property type="component" value="Unplaced"/>
</dbReference>
<feature type="transmembrane region" description="Helical" evidence="8">
    <location>
        <begin position="12"/>
        <end position="33"/>
    </location>
</feature>
<dbReference type="PROSITE" id="PS00216">
    <property type="entry name" value="SUGAR_TRANSPORT_1"/>
    <property type="match status" value="2"/>
</dbReference>